<accession>A0ABN6MNT7</accession>
<proteinExistence type="predicted"/>
<name>A0ABN6MNT7_9BACT</name>
<reference evidence="4" key="1">
    <citation type="journal article" date="2022" name="Int. J. Syst. Evol. Microbiol.">
        <title>Anaeromyxobacter oryzae sp. nov., Anaeromyxobacter diazotrophicus sp. nov. and Anaeromyxobacter paludicola sp. nov., isolated from paddy soils.</title>
        <authorList>
            <person name="Itoh H."/>
            <person name="Xu Z."/>
            <person name="Mise K."/>
            <person name="Masuda Y."/>
            <person name="Ushijima N."/>
            <person name="Hayakawa C."/>
            <person name="Shiratori Y."/>
            <person name="Senoo K."/>
        </authorList>
    </citation>
    <scope>NUCLEOTIDE SEQUENCE [LARGE SCALE GENOMIC DNA]</scope>
    <source>
        <strain evidence="4">Red232</strain>
    </source>
</reference>
<dbReference type="RefSeq" id="WP_248357776.1">
    <property type="nucleotide sequence ID" value="NZ_AP025591.1"/>
</dbReference>
<feature type="signal peptide" evidence="2">
    <location>
        <begin position="1"/>
        <end position="36"/>
    </location>
</feature>
<dbReference type="EMBL" id="AP025591">
    <property type="protein sequence ID" value="BDG01334.1"/>
    <property type="molecule type" value="Genomic_DNA"/>
</dbReference>
<feature type="region of interest" description="Disordered" evidence="1">
    <location>
        <begin position="37"/>
        <end position="79"/>
    </location>
</feature>
<evidence type="ECO:0000313" key="3">
    <source>
        <dbReference type="EMBL" id="BDG01334.1"/>
    </source>
</evidence>
<feature type="chain" id="PRO_5045748641" evidence="2">
    <location>
        <begin position="37"/>
        <end position="140"/>
    </location>
</feature>
<gene>
    <name evidence="3" type="ORF">AMOR_03300</name>
</gene>
<feature type="compositionally biased region" description="Low complexity" evidence="1">
    <location>
        <begin position="112"/>
        <end position="125"/>
    </location>
</feature>
<organism evidence="3 4">
    <name type="scientific">Anaeromyxobacter oryzae</name>
    <dbReference type="NCBI Taxonomy" id="2918170"/>
    <lineage>
        <taxon>Bacteria</taxon>
        <taxon>Pseudomonadati</taxon>
        <taxon>Myxococcota</taxon>
        <taxon>Myxococcia</taxon>
        <taxon>Myxococcales</taxon>
        <taxon>Cystobacterineae</taxon>
        <taxon>Anaeromyxobacteraceae</taxon>
        <taxon>Anaeromyxobacter</taxon>
    </lineage>
</organism>
<keyword evidence="4" id="KW-1185">Reference proteome</keyword>
<protein>
    <submittedName>
        <fullName evidence="3">Uncharacterized protein</fullName>
    </submittedName>
</protein>
<keyword evidence="2" id="KW-0732">Signal</keyword>
<feature type="compositionally biased region" description="Polar residues" evidence="1">
    <location>
        <begin position="53"/>
        <end position="62"/>
    </location>
</feature>
<evidence type="ECO:0000256" key="2">
    <source>
        <dbReference type="SAM" id="SignalP"/>
    </source>
</evidence>
<dbReference type="Proteomes" id="UP001162891">
    <property type="component" value="Chromosome"/>
</dbReference>
<feature type="region of interest" description="Disordered" evidence="1">
    <location>
        <begin position="98"/>
        <end position="125"/>
    </location>
</feature>
<evidence type="ECO:0000256" key="1">
    <source>
        <dbReference type="SAM" id="MobiDB-lite"/>
    </source>
</evidence>
<sequence length="140" mass="13994">MTISRQRTDPLFHQLAPRLAASGALLALLGAAPVAAADDQPPYAGSHDDASYGDTTHTTLATESGPAGEAPSGRADDTSYAGLRHATVTATVLPAGVPALASGHDDTEYPHAAATPSTALASAAAPASRAQALTARRASR</sequence>
<evidence type="ECO:0000313" key="4">
    <source>
        <dbReference type="Proteomes" id="UP001162891"/>
    </source>
</evidence>